<gene>
    <name evidence="2" type="ORF">GOP47_0005013</name>
</gene>
<accession>A0A9D4V4R7</accession>
<proteinExistence type="predicted"/>
<dbReference type="GO" id="GO:0031146">
    <property type="term" value="P:SCF-dependent proteasomal ubiquitin-dependent protein catabolic process"/>
    <property type="evidence" value="ECO:0007669"/>
    <property type="project" value="TreeGrafter"/>
</dbReference>
<evidence type="ECO:0000313" key="2">
    <source>
        <dbReference type="EMBL" id="KAI5079534.1"/>
    </source>
</evidence>
<evidence type="ECO:0000256" key="1">
    <source>
        <dbReference type="SAM" id="MobiDB-lite"/>
    </source>
</evidence>
<dbReference type="Proteomes" id="UP000886520">
    <property type="component" value="Chromosome 5"/>
</dbReference>
<dbReference type="OrthoDB" id="550575at2759"/>
<keyword evidence="3" id="KW-1185">Reference proteome</keyword>
<dbReference type="SUPFAM" id="SSF52047">
    <property type="entry name" value="RNI-like"/>
    <property type="match status" value="2"/>
</dbReference>
<dbReference type="PANTHER" id="PTHR13318:SF74">
    <property type="entry name" value="OS02G0658500 PROTEIN"/>
    <property type="match status" value="1"/>
</dbReference>
<evidence type="ECO:0000313" key="3">
    <source>
        <dbReference type="Proteomes" id="UP000886520"/>
    </source>
</evidence>
<dbReference type="EMBL" id="JABFUD020000005">
    <property type="protein sequence ID" value="KAI5079534.1"/>
    <property type="molecule type" value="Genomic_DNA"/>
</dbReference>
<dbReference type="Gene3D" id="3.80.10.10">
    <property type="entry name" value="Ribonuclease Inhibitor"/>
    <property type="match status" value="2"/>
</dbReference>
<dbReference type="InterPro" id="IPR032675">
    <property type="entry name" value="LRR_dom_sf"/>
</dbReference>
<dbReference type="AlphaFoldDB" id="A0A9D4V4R7"/>
<feature type="region of interest" description="Disordered" evidence="1">
    <location>
        <begin position="192"/>
        <end position="229"/>
    </location>
</feature>
<name>A0A9D4V4R7_ADICA</name>
<reference evidence="2 3" key="1">
    <citation type="submission" date="2021-01" db="EMBL/GenBank/DDBJ databases">
        <title>Adiantum capillus-veneris genome.</title>
        <authorList>
            <person name="Fang Y."/>
            <person name="Liao Q."/>
        </authorList>
    </citation>
    <scope>NUCLEOTIDE SEQUENCE [LARGE SCALE GENOMIC DNA]</scope>
    <source>
        <strain evidence="2">H3</strain>
        <tissue evidence="2">Leaf</tissue>
    </source>
</reference>
<dbReference type="PANTHER" id="PTHR13318">
    <property type="entry name" value="PARTNER OF PAIRED, ISOFORM B-RELATED"/>
    <property type="match status" value="1"/>
</dbReference>
<protein>
    <recommendedName>
        <fullName evidence="4">F-box domain-containing protein</fullName>
    </recommendedName>
</protein>
<comment type="caution">
    <text evidence="2">The sequence shown here is derived from an EMBL/GenBank/DDBJ whole genome shotgun (WGS) entry which is preliminary data.</text>
</comment>
<sequence length="516" mass="56813">MLLKAVRSKGLGNKIDPNKGSIAAPPASADLTASLNDELLLRVLVHLSDDPYPCSLVCKRWMRLHGMLKLTLRLKEWSFLESGRMTKRFCNLTDVDLSGAWLAPPSKQSSILFTHHYITINLGTNAFDPDSIERFIEDRQLAPSSLDRGLKVLADGCPSLQRLCLIDVRRPTYNPSSFRRRGSTNTYIAKDANGDAAEKKHQNAELGATKASKDGDEGVKRSLQPARPELSPTGGLAYLAKKCPTLQELVLNQCTDDSLYAISACQNLQILRLVGTVSGFYHCTFTDIGLTILAKGCSRLVKLELSGCEASYDGIAAIGRCCFMLEELTLSNQGFYEGWIAALHFCSCLKKLRLESCKQIDPIPGPLEHLHSCQTLQRLELVRCNLRDKAGFSALLSVASLVKELHFQDCWGLDDETFKLLEICRRVRFLSLEGCALLSTAVLEALVMGLKELHTLQVVYCNNIKDSEISPALALTFSTLKELKWRPDTKSLLADSLSGTGVGQVGGKFFKRGGPS</sequence>
<evidence type="ECO:0008006" key="4">
    <source>
        <dbReference type="Google" id="ProtNLM"/>
    </source>
</evidence>
<feature type="compositionally biased region" description="Basic and acidic residues" evidence="1">
    <location>
        <begin position="192"/>
        <end position="203"/>
    </location>
</feature>
<dbReference type="GO" id="GO:0019005">
    <property type="term" value="C:SCF ubiquitin ligase complex"/>
    <property type="evidence" value="ECO:0007669"/>
    <property type="project" value="TreeGrafter"/>
</dbReference>
<feature type="compositionally biased region" description="Basic and acidic residues" evidence="1">
    <location>
        <begin position="211"/>
        <end position="220"/>
    </location>
</feature>
<organism evidence="2 3">
    <name type="scientific">Adiantum capillus-veneris</name>
    <name type="common">Maidenhair fern</name>
    <dbReference type="NCBI Taxonomy" id="13818"/>
    <lineage>
        <taxon>Eukaryota</taxon>
        <taxon>Viridiplantae</taxon>
        <taxon>Streptophyta</taxon>
        <taxon>Embryophyta</taxon>
        <taxon>Tracheophyta</taxon>
        <taxon>Polypodiopsida</taxon>
        <taxon>Polypodiidae</taxon>
        <taxon>Polypodiales</taxon>
        <taxon>Pteridineae</taxon>
        <taxon>Pteridaceae</taxon>
        <taxon>Vittarioideae</taxon>
        <taxon>Adiantum</taxon>
    </lineage>
</organism>